<dbReference type="Pfam" id="PF06685">
    <property type="entry name" value="DUF1186"/>
    <property type="match status" value="1"/>
</dbReference>
<evidence type="ECO:0000313" key="2">
    <source>
        <dbReference type="Proteomes" id="UP000019486"/>
    </source>
</evidence>
<dbReference type="SUPFAM" id="SSF103642">
    <property type="entry name" value="Sec-C motif"/>
    <property type="match status" value="1"/>
</dbReference>
<evidence type="ECO:0000313" key="1">
    <source>
        <dbReference type="EMBL" id="EWY39490.1"/>
    </source>
</evidence>
<reference evidence="1 2" key="1">
    <citation type="submission" date="2013-08" db="EMBL/GenBank/DDBJ databases">
        <title>The genome sequence of Skermanella stibiiresistens.</title>
        <authorList>
            <person name="Zhu W."/>
            <person name="Wang G."/>
        </authorList>
    </citation>
    <scope>NUCLEOTIDE SEQUENCE [LARGE SCALE GENOMIC DNA]</scope>
    <source>
        <strain evidence="1 2">SB22</strain>
    </source>
</reference>
<dbReference type="InterPro" id="IPR004027">
    <property type="entry name" value="SEC_C_motif"/>
</dbReference>
<dbReference type="Gene3D" id="3.10.450.50">
    <property type="match status" value="1"/>
</dbReference>
<comment type="caution">
    <text evidence="1">The sequence shown here is derived from an EMBL/GenBank/DDBJ whole genome shotgun (WGS) entry which is preliminary data.</text>
</comment>
<dbReference type="AlphaFoldDB" id="W9GZX8"/>
<protein>
    <recommendedName>
        <fullName evidence="3">SEC-C motif-containing protein</fullName>
    </recommendedName>
</protein>
<dbReference type="STRING" id="1385369.N825_06705"/>
<proteinExistence type="predicted"/>
<dbReference type="Proteomes" id="UP000019486">
    <property type="component" value="Unassembled WGS sequence"/>
</dbReference>
<dbReference type="EMBL" id="AVFL01000012">
    <property type="protein sequence ID" value="EWY39490.1"/>
    <property type="molecule type" value="Genomic_DNA"/>
</dbReference>
<dbReference type="Pfam" id="PF02810">
    <property type="entry name" value="SEC-C"/>
    <property type="match status" value="1"/>
</dbReference>
<dbReference type="PATRIC" id="fig|1385369.3.peg.3537"/>
<sequence length="313" mass="33740">MDCEQIIAAFRGATTVPADAVRQADQQREAMIPILTGIVTRSAEAPLQALAGDEGLVFLAVHLLGSWRATAAYRPVADLLGREADKVDALLGDAVPVTIHRVMFNLFDGAPDPLMALIESPVADCHTRRRMLDTMGMLTVAGRLERRGMMAYLGGLHGALANDPHGIVVSGWAELIAQLGMVELRGLVERGFRAGQIDPLLLAREDFARMLADAVAGEPMAGVGDEFRPFGDVVMELDGWMIRDEDAEIATITQALRHREPALAGWDIPGFLASPAGLAGQRVASNPYRYVGRNDPCPCGSGAKFKKCCGRWR</sequence>
<accession>W9GZX8</accession>
<name>W9GZX8_9PROT</name>
<organism evidence="1 2">
    <name type="scientific">Skermanella stibiiresistens SB22</name>
    <dbReference type="NCBI Taxonomy" id="1385369"/>
    <lineage>
        <taxon>Bacteria</taxon>
        <taxon>Pseudomonadati</taxon>
        <taxon>Pseudomonadota</taxon>
        <taxon>Alphaproteobacteria</taxon>
        <taxon>Rhodospirillales</taxon>
        <taxon>Azospirillaceae</taxon>
        <taxon>Skermanella</taxon>
    </lineage>
</organism>
<gene>
    <name evidence="1" type="ORF">N825_06705</name>
</gene>
<keyword evidence="2" id="KW-1185">Reference proteome</keyword>
<dbReference type="InterPro" id="IPR010602">
    <property type="entry name" value="DUF1186"/>
</dbReference>
<dbReference type="RefSeq" id="WP_037454509.1">
    <property type="nucleotide sequence ID" value="NZ_AVFL01000012.1"/>
</dbReference>
<evidence type="ECO:0008006" key="3">
    <source>
        <dbReference type="Google" id="ProtNLM"/>
    </source>
</evidence>